<keyword evidence="11" id="KW-0732">Signal</keyword>
<evidence type="ECO:0000256" key="10">
    <source>
        <dbReference type="SAM" id="Phobius"/>
    </source>
</evidence>
<accession>A0A0L7KTK4</accession>
<reference evidence="12 13" key="1">
    <citation type="journal article" date="2015" name="Genome Biol. Evol.">
        <title>The genome of winter moth (Operophtera brumata) provides a genomic perspective on sexual dimorphism and phenology.</title>
        <authorList>
            <person name="Derks M.F."/>
            <person name="Smit S."/>
            <person name="Salis L."/>
            <person name="Schijlen E."/>
            <person name="Bossers A."/>
            <person name="Mateman C."/>
            <person name="Pijl A.S."/>
            <person name="de Ridder D."/>
            <person name="Groenen M.A."/>
            <person name="Visser M.E."/>
            <person name="Megens H.J."/>
        </authorList>
    </citation>
    <scope>NUCLEOTIDE SEQUENCE [LARGE SCALE GENOMIC DNA]</scope>
    <source>
        <strain evidence="12">WM2013NL</strain>
        <tissue evidence="12">Head and thorax</tissue>
    </source>
</reference>
<keyword evidence="13" id="KW-1185">Reference proteome</keyword>
<evidence type="ECO:0000256" key="3">
    <source>
        <dbReference type="ARBA" id="ARBA00022606"/>
    </source>
</evidence>
<dbReference type="Proteomes" id="UP000037510">
    <property type="component" value="Unassembled WGS sequence"/>
</dbReference>
<dbReference type="PANTHER" id="PTHR21137">
    <property type="entry name" value="ODORANT RECEPTOR"/>
    <property type="match status" value="1"/>
</dbReference>
<keyword evidence="6 10" id="KW-1133">Transmembrane helix</keyword>
<feature type="transmembrane region" description="Helical" evidence="10">
    <location>
        <begin position="106"/>
        <end position="126"/>
    </location>
</feature>
<keyword evidence="7 10" id="KW-0472">Membrane</keyword>
<dbReference type="PANTHER" id="PTHR21137:SF35">
    <property type="entry name" value="ODORANT RECEPTOR 19A-RELATED"/>
    <property type="match status" value="1"/>
</dbReference>
<evidence type="ECO:0000256" key="6">
    <source>
        <dbReference type="ARBA" id="ARBA00022989"/>
    </source>
</evidence>
<evidence type="ECO:0000256" key="7">
    <source>
        <dbReference type="ARBA" id="ARBA00023136"/>
    </source>
</evidence>
<evidence type="ECO:0000256" key="8">
    <source>
        <dbReference type="ARBA" id="ARBA00023170"/>
    </source>
</evidence>
<feature type="transmembrane region" description="Helical" evidence="10">
    <location>
        <begin position="175"/>
        <end position="197"/>
    </location>
</feature>
<dbReference type="GO" id="GO:0005886">
    <property type="term" value="C:plasma membrane"/>
    <property type="evidence" value="ECO:0007669"/>
    <property type="project" value="UniProtKB-SubCell"/>
</dbReference>
<feature type="transmembrane region" description="Helical" evidence="10">
    <location>
        <begin position="79"/>
        <end position="99"/>
    </location>
</feature>
<gene>
    <name evidence="12" type="ORF">OBRU01_21291</name>
</gene>
<evidence type="ECO:0000256" key="4">
    <source>
        <dbReference type="ARBA" id="ARBA00022692"/>
    </source>
</evidence>
<feature type="chain" id="PRO_5005572780" evidence="11">
    <location>
        <begin position="23"/>
        <end position="203"/>
    </location>
</feature>
<comment type="subcellular location">
    <subcellularLocation>
        <location evidence="1">Cell membrane</location>
        <topology evidence="1">Multi-pass membrane protein</topology>
    </subcellularLocation>
</comment>
<dbReference type="AlphaFoldDB" id="A0A0L7KTK4"/>
<keyword evidence="3" id="KW-0716">Sensory transduction</keyword>
<evidence type="ECO:0000256" key="9">
    <source>
        <dbReference type="ARBA" id="ARBA00023224"/>
    </source>
</evidence>
<sequence>MMYNVSIDSFMAGLLLIAIAQCRVINDKLYNMKFTADEIKLKAEVQEQIQMARLKKCLRRYDFFLNYCEVVQKVVDVTMFVQFGMSSAIICVVMCGLLMPSSTHTYVFMVMYLFAMTMQIFLPGYLGTQLRYESMELVFAAYNTEWISRSESFKRSIRIFVERANVPIQMSGLKLFPLSLTTFTSIMKSAYSFFALIRNFQDR</sequence>
<dbReference type="EMBL" id="JTDY01005997">
    <property type="protein sequence ID" value="KOB66386.1"/>
    <property type="molecule type" value="Genomic_DNA"/>
</dbReference>
<keyword evidence="4 10" id="KW-0812">Transmembrane</keyword>
<keyword evidence="9" id="KW-0807">Transducer</keyword>
<keyword evidence="2" id="KW-1003">Cell membrane</keyword>
<evidence type="ECO:0000256" key="1">
    <source>
        <dbReference type="ARBA" id="ARBA00004651"/>
    </source>
</evidence>
<evidence type="ECO:0000313" key="12">
    <source>
        <dbReference type="EMBL" id="KOB66386.1"/>
    </source>
</evidence>
<evidence type="ECO:0000256" key="11">
    <source>
        <dbReference type="SAM" id="SignalP"/>
    </source>
</evidence>
<protein>
    <submittedName>
        <fullName evidence="12">Odorant receptor</fullName>
    </submittedName>
</protein>
<dbReference type="STRING" id="104452.A0A0L7KTK4"/>
<name>A0A0L7KTK4_OPEBR</name>
<feature type="signal peptide" evidence="11">
    <location>
        <begin position="1"/>
        <end position="22"/>
    </location>
</feature>
<keyword evidence="8 12" id="KW-0675">Receptor</keyword>
<dbReference type="GO" id="GO:0005549">
    <property type="term" value="F:odorant binding"/>
    <property type="evidence" value="ECO:0007669"/>
    <property type="project" value="InterPro"/>
</dbReference>
<comment type="caution">
    <text evidence="12">The sequence shown here is derived from an EMBL/GenBank/DDBJ whole genome shotgun (WGS) entry which is preliminary data.</text>
</comment>
<dbReference type="InterPro" id="IPR004117">
    <property type="entry name" value="7tm6_olfct_rcpt"/>
</dbReference>
<evidence type="ECO:0000256" key="2">
    <source>
        <dbReference type="ARBA" id="ARBA00022475"/>
    </source>
</evidence>
<organism evidence="12 13">
    <name type="scientific">Operophtera brumata</name>
    <name type="common">Winter moth</name>
    <name type="synonym">Phalaena brumata</name>
    <dbReference type="NCBI Taxonomy" id="104452"/>
    <lineage>
        <taxon>Eukaryota</taxon>
        <taxon>Metazoa</taxon>
        <taxon>Ecdysozoa</taxon>
        <taxon>Arthropoda</taxon>
        <taxon>Hexapoda</taxon>
        <taxon>Insecta</taxon>
        <taxon>Pterygota</taxon>
        <taxon>Neoptera</taxon>
        <taxon>Endopterygota</taxon>
        <taxon>Lepidoptera</taxon>
        <taxon>Glossata</taxon>
        <taxon>Ditrysia</taxon>
        <taxon>Geometroidea</taxon>
        <taxon>Geometridae</taxon>
        <taxon>Larentiinae</taxon>
        <taxon>Operophtera</taxon>
    </lineage>
</organism>
<dbReference type="GO" id="GO:0004984">
    <property type="term" value="F:olfactory receptor activity"/>
    <property type="evidence" value="ECO:0007669"/>
    <property type="project" value="InterPro"/>
</dbReference>
<dbReference type="Pfam" id="PF02949">
    <property type="entry name" value="7tm_6"/>
    <property type="match status" value="1"/>
</dbReference>
<evidence type="ECO:0000256" key="5">
    <source>
        <dbReference type="ARBA" id="ARBA00022725"/>
    </source>
</evidence>
<evidence type="ECO:0000313" key="13">
    <source>
        <dbReference type="Proteomes" id="UP000037510"/>
    </source>
</evidence>
<proteinExistence type="predicted"/>
<dbReference type="GO" id="GO:0007165">
    <property type="term" value="P:signal transduction"/>
    <property type="evidence" value="ECO:0007669"/>
    <property type="project" value="UniProtKB-KW"/>
</dbReference>
<keyword evidence="5" id="KW-0552">Olfaction</keyword>